<dbReference type="AlphaFoldDB" id="A0A0K2TCH5"/>
<reference evidence="2" key="1">
    <citation type="submission" date="2014-05" db="EMBL/GenBank/DDBJ databases">
        <authorList>
            <person name="Chronopoulou M."/>
        </authorList>
    </citation>
    <scope>NUCLEOTIDE SEQUENCE</scope>
    <source>
        <tissue evidence="2">Whole organism</tissue>
    </source>
</reference>
<accession>A0A0K2TCH5</accession>
<evidence type="ECO:0000256" key="1">
    <source>
        <dbReference type="SAM" id="Phobius"/>
    </source>
</evidence>
<keyword evidence="1" id="KW-1133">Transmembrane helix</keyword>
<organism evidence="2">
    <name type="scientific">Lepeophtheirus salmonis</name>
    <name type="common">Salmon louse</name>
    <name type="synonym">Caligus salmonis</name>
    <dbReference type="NCBI Taxonomy" id="72036"/>
    <lineage>
        <taxon>Eukaryota</taxon>
        <taxon>Metazoa</taxon>
        <taxon>Ecdysozoa</taxon>
        <taxon>Arthropoda</taxon>
        <taxon>Crustacea</taxon>
        <taxon>Multicrustacea</taxon>
        <taxon>Hexanauplia</taxon>
        <taxon>Copepoda</taxon>
        <taxon>Siphonostomatoida</taxon>
        <taxon>Caligidae</taxon>
        <taxon>Lepeophtheirus</taxon>
    </lineage>
</organism>
<dbReference type="EMBL" id="HACA01006352">
    <property type="protein sequence ID" value="CDW23713.1"/>
    <property type="molecule type" value="Transcribed_RNA"/>
</dbReference>
<protein>
    <submittedName>
        <fullName evidence="2">Uncharacterized protein</fullName>
    </submittedName>
</protein>
<name>A0A0K2TCH5_LEPSM</name>
<feature type="transmembrane region" description="Helical" evidence="1">
    <location>
        <begin position="66"/>
        <end position="89"/>
    </location>
</feature>
<keyword evidence="1" id="KW-0472">Membrane</keyword>
<sequence length="95" mass="11102">MPFWSSYASFKDAISVGFRLKRYLCIFSIFIYSRRTQPPFPPNSGFLLLHSHQRRLAGSEGRGRQFVLAITFHLFLAIKMNGLFFSYNFKKSILD</sequence>
<evidence type="ECO:0000313" key="2">
    <source>
        <dbReference type="EMBL" id="CDW23713.1"/>
    </source>
</evidence>
<keyword evidence="1" id="KW-0812">Transmembrane</keyword>
<proteinExistence type="predicted"/>